<comment type="similarity">
    <text evidence="5">Belongs to the actin family.</text>
</comment>
<dbReference type="Gene3D" id="3.30.420.40">
    <property type="match status" value="3"/>
</dbReference>
<feature type="region of interest" description="Disordered" evidence="6">
    <location>
        <begin position="595"/>
        <end position="620"/>
    </location>
</feature>
<feature type="region of interest" description="Disordered" evidence="6">
    <location>
        <begin position="281"/>
        <end position="343"/>
    </location>
</feature>
<dbReference type="InterPro" id="IPR019447">
    <property type="entry name" value="DNA/RNA-bd_Kin17_WH-like_dom"/>
</dbReference>
<dbReference type="InterPro" id="IPR036236">
    <property type="entry name" value="Znf_C2H2_sf"/>
</dbReference>
<dbReference type="OrthoDB" id="74201at2759"/>
<dbReference type="Gene3D" id="1.10.10.2030">
    <property type="entry name" value="DNA/RNA-binding protein Kin17, conserved domain"/>
    <property type="match status" value="1"/>
</dbReference>
<dbReference type="GO" id="GO:0006260">
    <property type="term" value="P:DNA replication"/>
    <property type="evidence" value="ECO:0007669"/>
    <property type="project" value="TreeGrafter"/>
</dbReference>
<feature type="compositionally biased region" description="Basic and acidic residues" evidence="6">
    <location>
        <begin position="845"/>
        <end position="859"/>
    </location>
</feature>
<feature type="compositionally biased region" description="Basic and acidic residues" evidence="6">
    <location>
        <begin position="72"/>
        <end position="94"/>
    </location>
</feature>
<dbReference type="AlphaFoldDB" id="A0A7H8R3F3"/>
<dbReference type="EMBL" id="CP055901">
    <property type="protein sequence ID" value="QKX60171.1"/>
    <property type="molecule type" value="Genomic_DNA"/>
</dbReference>
<dbReference type="Pfam" id="PF10357">
    <property type="entry name" value="WH_KIN17"/>
    <property type="match status" value="1"/>
</dbReference>
<evidence type="ECO:0000256" key="4">
    <source>
        <dbReference type="ARBA" id="ARBA00022833"/>
    </source>
</evidence>
<evidence type="ECO:0000256" key="3">
    <source>
        <dbReference type="ARBA" id="ARBA00022771"/>
    </source>
</evidence>
<evidence type="ECO:0000259" key="7">
    <source>
        <dbReference type="SMART" id="SM01253"/>
    </source>
</evidence>
<keyword evidence="2" id="KW-0479">Metal-binding</keyword>
<dbReference type="SMART" id="SM00268">
    <property type="entry name" value="ACTIN"/>
    <property type="match status" value="1"/>
</dbReference>
<evidence type="ECO:0000313" key="9">
    <source>
        <dbReference type="Proteomes" id="UP000509510"/>
    </source>
</evidence>
<dbReference type="InterPro" id="IPR038254">
    <property type="entry name" value="KIN17_WH-like_sf"/>
</dbReference>
<dbReference type="PANTHER" id="PTHR12805:SF0">
    <property type="entry name" value="DNA_RNA-BINDING PROTEIN KIN17"/>
    <property type="match status" value="1"/>
</dbReference>
<dbReference type="Pfam" id="PF00022">
    <property type="entry name" value="Actin"/>
    <property type="match status" value="1"/>
</dbReference>
<dbReference type="SUPFAM" id="SSF53067">
    <property type="entry name" value="Actin-like ATPase domain"/>
    <property type="match status" value="2"/>
</dbReference>
<evidence type="ECO:0000256" key="6">
    <source>
        <dbReference type="SAM" id="MobiDB-lite"/>
    </source>
</evidence>
<dbReference type="Proteomes" id="UP000509510">
    <property type="component" value="Chromosome IV"/>
</dbReference>
<keyword evidence="3" id="KW-0863">Zinc-finger</keyword>
<dbReference type="GeneID" id="55994807"/>
<evidence type="ECO:0000313" key="8">
    <source>
        <dbReference type="EMBL" id="QKX60171.1"/>
    </source>
</evidence>
<dbReference type="InterPro" id="IPR056767">
    <property type="entry name" value="C2H2-Znf_KIN17"/>
</dbReference>
<keyword evidence="9" id="KW-1185">Reference proteome</keyword>
<dbReference type="GO" id="GO:0005634">
    <property type="term" value="C:nucleus"/>
    <property type="evidence" value="ECO:0007669"/>
    <property type="project" value="TreeGrafter"/>
</dbReference>
<comment type="similarity">
    <text evidence="1">Belongs to the KIN17 family.</text>
</comment>
<dbReference type="SMART" id="SM01253">
    <property type="entry name" value="Kin17_mid"/>
    <property type="match status" value="1"/>
</dbReference>
<dbReference type="GO" id="GO:0003690">
    <property type="term" value="F:double-stranded DNA binding"/>
    <property type="evidence" value="ECO:0007669"/>
    <property type="project" value="TreeGrafter"/>
</dbReference>
<dbReference type="KEGG" id="trg:TRUGW13939_07314"/>
<proteinExistence type="inferred from homology"/>
<feature type="domain" description="DNA/RNA-binding protein Kin17 WH-like" evidence="7">
    <location>
        <begin position="713"/>
        <end position="839"/>
    </location>
</feature>
<accession>A0A7H8R3F3</accession>
<feature type="compositionally biased region" description="Polar residues" evidence="6">
    <location>
        <begin position="95"/>
        <end position="105"/>
    </location>
</feature>
<dbReference type="InterPro" id="IPR004000">
    <property type="entry name" value="Actin"/>
</dbReference>
<evidence type="ECO:0000256" key="1">
    <source>
        <dbReference type="ARBA" id="ARBA00008517"/>
    </source>
</evidence>
<dbReference type="Gene3D" id="3.90.640.60">
    <property type="match status" value="1"/>
</dbReference>
<protein>
    <recommendedName>
        <fullName evidence="7">DNA/RNA-binding protein Kin17 WH-like domain-containing protein</fullName>
    </recommendedName>
</protein>
<gene>
    <name evidence="8" type="ORF">TRUGW13939_07314</name>
</gene>
<dbReference type="InterPro" id="IPR037321">
    <property type="entry name" value="KIN17-like"/>
</dbReference>
<dbReference type="GO" id="GO:0008270">
    <property type="term" value="F:zinc ion binding"/>
    <property type="evidence" value="ECO:0007669"/>
    <property type="project" value="UniProtKB-KW"/>
</dbReference>
<feature type="region of interest" description="Disordered" evidence="6">
    <location>
        <begin position="845"/>
        <end position="919"/>
    </location>
</feature>
<dbReference type="InterPro" id="IPR043129">
    <property type="entry name" value="ATPase_NBD"/>
</dbReference>
<evidence type="ECO:0000256" key="2">
    <source>
        <dbReference type="ARBA" id="ARBA00022723"/>
    </source>
</evidence>
<reference evidence="9" key="1">
    <citation type="submission" date="2020-06" db="EMBL/GenBank/DDBJ databases">
        <title>A chromosome-scale genome assembly of Talaromyces rugulosus W13939.</title>
        <authorList>
            <person name="Wang B."/>
            <person name="Guo L."/>
            <person name="Ye K."/>
            <person name="Wang L."/>
        </authorList>
    </citation>
    <scope>NUCLEOTIDE SEQUENCE [LARGE SCALE GENOMIC DNA]</scope>
    <source>
        <strain evidence="9">W13939</strain>
    </source>
</reference>
<dbReference type="RefSeq" id="XP_035346348.1">
    <property type="nucleotide sequence ID" value="XM_035490455.1"/>
</dbReference>
<organism evidence="8 9">
    <name type="scientific">Talaromyces rugulosus</name>
    <name type="common">Penicillium rugulosum</name>
    <dbReference type="NCBI Taxonomy" id="121627"/>
    <lineage>
        <taxon>Eukaryota</taxon>
        <taxon>Fungi</taxon>
        <taxon>Dikarya</taxon>
        <taxon>Ascomycota</taxon>
        <taxon>Pezizomycotina</taxon>
        <taxon>Eurotiomycetes</taxon>
        <taxon>Eurotiomycetidae</taxon>
        <taxon>Eurotiales</taxon>
        <taxon>Trichocomaceae</taxon>
        <taxon>Talaromyces</taxon>
        <taxon>Talaromyces sect. Islandici</taxon>
    </lineage>
</organism>
<sequence>MPPFKDEHILLIAPGSQTTLAQLGLPESFTPASHRFPTRMFPGEKKGEFEPFKIRERRREVQPAVVSNSGADKADVEMGEAPKEEGDAAVEKAENGSTEQKQIGSGETAAAPEQEAEPKEEILLEEDIISDEGAVYPIQNGQIVDWPCFLALLEHIHNTLSPPFHTPILVISEPAWTARDREILTQFVFEKFKPPAFSLMDSALAACYAYGTVTATVVDVGHGKANVTAVVDSVIQEHGRGLALQGCGGETLTDRLEELLQGQGFTREMCEQLKRSNIAEILPQGTPLPSSKGDSKQEPKNPAVAASTGLPEGNNASKVPRGPGRGTQTETTEGAVGTNGEEEEGILDVAAIVTSGNTNEFLAKREKEKAEKAAKKAYEAANKPIRLPNAKRDKAGFQFEEFVRIDNSAQYMRQRREIEVGLERFLLTTPGKERTERGSNGVLEDLAAQIHHTILSVPEANKRSELWDNLIVIGNGSRIRGFVPALLSTITQKYIISPSTGIFTSELPSNLSTPLATGGTNTPAYPGQTTPNPLNHPAAHGVNPLLVAATHANAPPATPNMQDPAYMAIHRPSGYAQTPTSVRTVKPADYFPEWKDQGGSNAPGATGAGGTATSANPAAGSVRPGMEEAVFLGAQIAAKIVFINDNQGQYKGYLPRLESSTMPRAEAGSTKAVANKMKARGLTRLRWYCQVCEKANRDENGFKCHVQSESHVRRMQLVGEDSKKVIDDYSNEFMREFVNLLKTSHGEKKVNLNHFYQEVIANRHHIHMNSTKWTSLTQFAGHLSREGICRLEETEKGIFIGWIDNSPETLRRREAVMKKERQDKGDEEREQKQILEQVERARKAELAKIERSAPTKSDEDDKEEDDATNKMLLERKDGDKVKLSFGGAKPAAAAVPTPAKETTTTSSESPSEGDPAKPVEKLSMAFSSKPKNVFAAKKASNPLAANKKSAFVPQKQKVSQQELIMRKEMEQQKKRTASGNVFEGGKRMKIS</sequence>
<feature type="region of interest" description="Disordered" evidence="6">
    <location>
        <begin position="969"/>
        <end position="991"/>
    </location>
</feature>
<dbReference type="PANTHER" id="PTHR12805">
    <property type="entry name" value="KIN17 KIN, ANTIGENIC DETERMINANT OF RECA PROTEIN HOMOLOG"/>
    <property type="match status" value="1"/>
</dbReference>
<feature type="compositionally biased region" description="Low complexity" evidence="6">
    <location>
        <begin position="888"/>
        <end position="912"/>
    </location>
</feature>
<evidence type="ECO:0000256" key="5">
    <source>
        <dbReference type="RuleBase" id="RU000487"/>
    </source>
</evidence>
<keyword evidence="4" id="KW-0862">Zinc</keyword>
<dbReference type="FunFam" id="1.10.10.2030:FF:000001">
    <property type="entry name" value="DNA/RNA-binding protein KIN17, putative"/>
    <property type="match status" value="1"/>
</dbReference>
<dbReference type="GO" id="GO:0006974">
    <property type="term" value="P:DNA damage response"/>
    <property type="evidence" value="ECO:0007669"/>
    <property type="project" value="TreeGrafter"/>
</dbReference>
<dbReference type="SUPFAM" id="SSF57667">
    <property type="entry name" value="beta-beta-alpha zinc fingers"/>
    <property type="match status" value="1"/>
</dbReference>
<feature type="region of interest" description="Disordered" evidence="6">
    <location>
        <begin position="60"/>
        <end position="118"/>
    </location>
</feature>
<feature type="compositionally biased region" description="Basic and acidic residues" evidence="6">
    <location>
        <begin position="872"/>
        <end position="882"/>
    </location>
</feature>
<dbReference type="Pfam" id="PF25095">
    <property type="entry name" value="C2H2-zf_KIN17"/>
    <property type="match status" value="1"/>
</dbReference>
<feature type="compositionally biased region" description="Low complexity" evidence="6">
    <location>
        <begin position="598"/>
        <end position="620"/>
    </location>
</feature>
<name>A0A7H8R3F3_TALRU</name>